<dbReference type="SUPFAM" id="SSF56349">
    <property type="entry name" value="DNA breaking-rejoining enzymes"/>
    <property type="match status" value="1"/>
</dbReference>
<reference evidence="3 4" key="1">
    <citation type="submission" date="2024-02" db="EMBL/GenBank/DDBJ databases">
        <authorList>
            <person name="Chen Y."/>
            <person name="Shah S."/>
            <person name="Dougan E. K."/>
            <person name="Thang M."/>
            <person name="Chan C."/>
        </authorList>
    </citation>
    <scope>NUCLEOTIDE SEQUENCE [LARGE SCALE GENOMIC DNA]</scope>
</reference>
<feature type="region of interest" description="Disordered" evidence="2">
    <location>
        <begin position="627"/>
        <end position="663"/>
    </location>
</feature>
<sequence>MHLVQHGVTPTMEEVQKATQEFRLEQARLAVEAEGVMGHPEPKVAPVEHELRMYAHDILKPHHDKDYRALAVFPLAALEEMRIIVVRVDYKGDLLIETVTGSQWTKLDMWVMISKGHMTLLQPPSPEDGKKLLEKEEVYNTPCLGFRYFWHQRHDQAKTAPGVVSCRHCRTRKGGGGDDPEPTGCLRKTTCLPALSQVFAGGGQMVRPVHDAGGRKGLVLQEYFAGHGVITKGWRAANQTALEPIELYAQPHQQLGPRPDHDLSDPHRQEYFISRLKAQDSNVQWIASPCTSFCDWCLQNGGTRTFQNPAGQPTAKEQIGNALSEYGARVFETSLLQGGFPIAESSGTSGRYPKQWHLPQWRRLLQRPDVDFIEIDMCAFGLGPPDMPGHFYRHRTGLAFPHHPPLRQALLRLCPGVSGTHQHIPLKGNRPGVQVSRCTEAGVYAEAFVRTVVETLVHTLEEPVVDEGGQAGLEDFEYLNEDELQQVAGMAVDEALGVWNGVEVNNPQRDEPEGEVVEDEEDFEGEDTTEPCPETEGEPSTRIVWQDWGSETAWKWTRKGAMRGSIRTRQGMIWWSQRSCPTRTGRIDSTVKDTPDVKPETSGVVFKWPRSMMTGGSKGEVPWVELPVDGPGGPDAGGGGEDPGGGDDDWHEGRAGGNSWTDFEKEGISGKAATAALGYIQEVDKIQGNGAQDWQAVRERGDLLLDLTGSVEKAAMALWVAREQLGRNNLQGADSEELTKLLHPDHLAYLRDIRAQGMPARYQGQRERVTTRPHPRARADMGQVYVQLMKDIAKHRVLVASASHSALKHTVSSPFELVPKMLPNRPLSTEARLVHDQRQVNGGTHKDLHPPAAQPTHEQVARRILWLKARYPGIKVVLAKKDVAGAFRLLWVDPRDVELFAGDVPWRPELMGPGGSAAKFQGLGDLTVIYLVSSFGFSGSPGEWTAWGRATEEVHRNLRPIDSRRDGELHFCGKILVDDMVPVMGLRPWVSSEVYEWAVTQLLGEKAINKLKDAEEGCYQIAGGCVPVQRRGLRSLGGDIRELLPPLDRLALPGQQGEGPIFVSSDATPEVVAAIDWTNGLACREDVETLKPWIRQVTEAEGQEGGKLAIHLGEMLSFVAFACKVGHLWEGRVVVYAGDNKVVYFWITGRKSGVREKQADELMVKKGWDKLDIKESIHQALEDTERFGLCFLSWADQEDRYELMRLRELRVFRTVLRQPAELREVEVVEWTPGQRFVKDFEYFTGGARDPEHKVIAATIGPDPKGRRVAEFTAYLDSEVFDIAVLEGPTEVRWAHLEQWAKSVGWSCVFQEFLTSQLGEAMVRRRVAGFVFPTEKSSEAVEFLMVKSVTPPAMGSYLKKLKEGNCVQTERYEAAINVGQEVMLPVVTAHAWIRQDGERQNVYSLSGPCRWPLTDSSEKGTQRILVQDKTAPVGKVRSITGEEVWVLQGRRLDEWRNLVELIGEKEAEKEGCRATGRRTALSLISTAAEIVKEGKESKAGMCLDKEDYKSLGILLQWLRRWRRGDFRRALPDRKAGGRDDQMRSVWFWGEELWLGALEDDEMTFGSSEDRKCGGRRRKEVRPVEETGARFIDLDPDFNPDMEIQAQVEEWLEAHLVGLRQPAPRKHMPPLGANGVIGADGKVLGYLGFLGWLSTSVATMKQAVFAIKDARKRAGHGDTTVKMHRLWIVLNSLEKNSVKKPRRLGVTVQMIKWLGKQMASGADAMGELKVDCRMVHAAVVTAWFFMLRAREFSDSSGVDQEMIEVTLQFRKTKADQEAFGTCKTMLRTEVEFVCVVTALHRLREVAPRRFGRGPESHMPLFRWASGPVLKRLEVQNLLQRAARALGLPAERFQSHSLRIGGASALYQATGEIEVVKRTGRWTSSAVQRYLHDSGDVLSGLARKMANVDQRVRKFDRLVAVNGQTSERGKEVLDLARFAEGDTVLTFRRSQVNEVKLSSNGASPAAGLQLKEGPGFLLVTVIDAGAAQEHNATAPVMRQIQPADWIIGVSDLEGAGRTLMDKVINAEKELTLKVAVWR</sequence>
<evidence type="ECO:0000313" key="3">
    <source>
        <dbReference type="EMBL" id="CAK9094259.1"/>
    </source>
</evidence>
<feature type="compositionally biased region" description="Acidic residues" evidence="2">
    <location>
        <begin position="512"/>
        <end position="537"/>
    </location>
</feature>
<feature type="region of interest" description="Disordered" evidence="2">
    <location>
        <begin position="504"/>
        <end position="540"/>
    </location>
</feature>
<evidence type="ECO:0000256" key="2">
    <source>
        <dbReference type="SAM" id="MobiDB-lite"/>
    </source>
</evidence>
<dbReference type="InterPro" id="IPR052925">
    <property type="entry name" value="Phage_Integrase-like_Recomb"/>
</dbReference>
<organism evidence="3 4">
    <name type="scientific">Durusdinium trenchii</name>
    <dbReference type="NCBI Taxonomy" id="1381693"/>
    <lineage>
        <taxon>Eukaryota</taxon>
        <taxon>Sar</taxon>
        <taxon>Alveolata</taxon>
        <taxon>Dinophyceae</taxon>
        <taxon>Suessiales</taxon>
        <taxon>Symbiodiniaceae</taxon>
        <taxon>Durusdinium</taxon>
    </lineage>
</organism>
<dbReference type="EMBL" id="CAXAMN010025317">
    <property type="protein sequence ID" value="CAK9094259.1"/>
    <property type="molecule type" value="Genomic_DNA"/>
</dbReference>
<dbReference type="InterPro" id="IPR013762">
    <property type="entry name" value="Integrase-like_cat_sf"/>
</dbReference>
<dbReference type="PANTHER" id="PTHR34605">
    <property type="entry name" value="PHAGE_INTEGRASE DOMAIN-CONTAINING PROTEIN"/>
    <property type="match status" value="1"/>
</dbReference>
<feature type="compositionally biased region" description="Gly residues" evidence="2">
    <location>
        <begin position="630"/>
        <end position="643"/>
    </location>
</feature>
<gene>
    <name evidence="3" type="ORF">CCMP2556_LOCUS44970</name>
</gene>
<dbReference type="InterPro" id="IPR011010">
    <property type="entry name" value="DNA_brk_join_enz"/>
</dbReference>
<protein>
    <submittedName>
        <fullName evidence="3">Uncharacterized protein</fullName>
    </submittedName>
</protein>
<comment type="caution">
    <text evidence="3">The sequence shown here is derived from an EMBL/GenBank/DDBJ whole genome shotgun (WGS) entry which is preliminary data.</text>
</comment>
<accession>A0ABP0R119</accession>
<keyword evidence="1" id="KW-0233">DNA recombination</keyword>
<proteinExistence type="predicted"/>
<dbReference type="Gene3D" id="1.10.443.10">
    <property type="entry name" value="Intergrase catalytic core"/>
    <property type="match status" value="1"/>
</dbReference>
<dbReference type="PANTHER" id="PTHR34605:SF3">
    <property type="entry name" value="P CELL-TYPE AGGLUTINATION PROTEIN MAP4-LIKE-RELATED"/>
    <property type="match status" value="1"/>
</dbReference>
<name>A0ABP0R119_9DINO</name>
<evidence type="ECO:0000256" key="1">
    <source>
        <dbReference type="ARBA" id="ARBA00023172"/>
    </source>
</evidence>
<keyword evidence="4" id="KW-1185">Reference proteome</keyword>
<dbReference type="Proteomes" id="UP001642484">
    <property type="component" value="Unassembled WGS sequence"/>
</dbReference>
<evidence type="ECO:0000313" key="4">
    <source>
        <dbReference type="Proteomes" id="UP001642484"/>
    </source>
</evidence>